<evidence type="ECO:0000313" key="4">
    <source>
        <dbReference type="EMBL" id="WJW69660.1"/>
    </source>
</evidence>
<sequence length="134" mass="14771">MAQSDMKETAYVALNQLHMKYPADTHLMLWIAFTSPDILASKSFIRRAERLNPDNPDLPAARQWLQAEEAKRVLATPSAQNNTSPQPVGESGASFSPPKAALKKKPPINPLIITLISVVILILFILVVALLVKF</sequence>
<keyword evidence="6" id="KW-1185">Reference proteome</keyword>
<feature type="compositionally biased region" description="Polar residues" evidence="1">
    <location>
        <begin position="77"/>
        <end position="86"/>
    </location>
</feature>
<reference evidence="4" key="2">
    <citation type="journal article" date="2024" name="Nature">
        <title>Anoxygenic phototroph of the Chloroflexota uses a type I reaction centre.</title>
        <authorList>
            <person name="Tsuji J.M."/>
            <person name="Shaw N.A."/>
            <person name="Nagashima S."/>
            <person name="Venkiteswaran J.J."/>
            <person name="Schiff S.L."/>
            <person name="Watanabe T."/>
            <person name="Fukui M."/>
            <person name="Hanada S."/>
            <person name="Tank M."/>
            <person name="Neufeld J.D."/>
        </authorList>
    </citation>
    <scope>NUCLEOTIDE SEQUENCE</scope>
    <source>
        <strain evidence="4">L227-S17</strain>
    </source>
</reference>
<evidence type="ECO:0000313" key="3">
    <source>
        <dbReference type="EMBL" id="NWJ47755.1"/>
    </source>
</evidence>
<gene>
    <name evidence="3" type="ORF">HXX08_18025</name>
    <name evidence="4" type="ORF">OZ401_003288</name>
</gene>
<keyword evidence="2" id="KW-0472">Membrane</keyword>
<evidence type="ECO:0000313" key="5">
    <source>
        <dbReference type="Proteomes" id="UP000521676"/>
    </source>
</evidence>
<evidence type="ECO:0000256" key="2">
    <source>
        <dbReference type="SAM" id="Phobius"/>
    </source>
</evidence>
<feature type="transmembrane region" description="Helical" evidence="2">
    <location>
        <begin position="111"/>
        <end position="132"/>
    </location>
</feature>
<accession>A0A8T7M6L8</accession>
<dbReference type="Proteomes" id="UP001431572">
    <property type="component" value="Chromosome 2"/>
</dbReference>
<feature type="region of interest" description="Disordered" evidence="1">
    <location>
        <begin position="75"/>
        <end position="103"/>
    </location>
</feature>
<organism evidence="3 5">
    <name type="scientific">Candidatus Chlorohelix allophototropha</name>
    <dbReference type="NCBI Taxonomy" id="3003348"/>
    <lineage>
        <taxon>Bacteria</taxon>
        <taxon>Bacillati</taxon>
        <taxon>Chloroflexota</taxon>
        <taxon>Chloroflexia</taxon>
        <taxon>Candidatus Chloroheliales</taxon>
        <taxon>Candidatus Chloroheliaceae</taxon>
        <taxon>Candidatus Chlorohelix</taxon>
    </lineage>
</organism>
<evidence type="ECO:0000313" key="6">
    <source>
        <dbReference type="Proteomes" id="UP001431572"/>
    </source>
</evidence>
<protein>
    <recommendedName>
        <fullName evidence="7">Tetratricopeptide repeat protein</fullName>
    </recommendedName>
</protein>
<dbReference type="Proteomes" id="UP000521676">
    <property type="component" value="Unassembled WGS sequence"/>
</dbReference>
<keyword evidence="2" id="KW-1133">Transmembrane helix</keyword>
<proteinExistence type="predicted"/>
<keyword evidence="2" id="KW-0812">Transmembrane</keyword>
<name>A0A8T7M6L8_9CHLR</name>
<dbReference type="EMBL" id="JACATZ010000003">
    <property type="protein sequence ID" value="NWJ47755.1"/>
    <property type="molecule type" value="Genomic_DNA"/>
</dbReference>
<dbReference type="AlphaFoldDB" id="A0A8T7M6L8"/>
<evidence type="ECO:0008006" key="7">
    <source>
        <dbReference type="Google" id="ProtNLM"/>
    </source>
</evidence>
<dbReference type="EMBL" id="CP128400">
    <property type="protein sequence ID" value="WJW69660.1"/>
    <property type="molecule type" value="Genomic_DNA"/>
</dbReference>
<reference evidence="3 5" key="1">
    <citation type="submission" date="2020-06" db="EMBL/GenBank/DDBJ databases">
        <title>Anoxygenic phototrophic Chloroflexota member uses a Type I reaction center.</title>
        <authorList>
            <person name="Tsuji J.M."/>
            <person name="Shaw N.A."/>
            <person name="Nagashima S."/>
            <person name="Venkiteswaran J."/>
            <person name="Schiff S.L."/>
            <person name="Hanada S."/>
            <person name="Tank M."/>
            <person name="Neufeld J.D."/>
        </authorList>
    </citation>
    <scope>NUCLEOTIDE SEQUENCE [LARGE SCALE GENOMIC DNA]</scope>
    <source>
        <strain evidence="3">L227-S17</strain>
    </source>
</reference>
<evidence type="ECO:0000256" key="1">
    <source>
        <dbReference type="SAM" id="MobiDB-lite"/>
    </source>
</evidence>
<dbReference type="RefSeq" id="WP_341471533.1">
    <property type="nucleotide sequence ID" value="NZ_CP128400.1"/>
</dbReference>